<comment type="similarity">
    <text evidence="2 6">Belongs to the band 7/mec-2 family. HflK subfamily.</text>
</comment>
<sequence>MFLSLTHAITQWRAHRAKANGLAMAQDPWGERPDDKDNKKTENGPPDLDEFFAKLIGKGKKSGGNNQNKGNNPLPSFDFQFNEKVVGIVVAIVIAIWLSSGFYTVNERENGVETLLGKYTNTTHAGLNWNWPAPIGKVEKVDVQSISTMRVGEFKTRKGSVSTQDQRVGQMLTKDENIVEIGVAVQYRISDARAFLFNAADPVEVLRDVVTSAIREVVGANTVDDILKDRRNEWPQQAKQIIIATAQKYGLGIEVIALELQDARVPVEVQDAFEEAVRAREDEERLRLQAEAFANERLPMARGESAQRLQSAKAYAVSVVAKAEAEATRFTDLLAAYQKDKQALRTRLYLDTMSTVYGQNRKIVADKNMRPIISLDGANEEKAQRVAAFEDELTASSIKPMKSEEHSAASNAQRNESHERTDAQETSRDRARLRSR</sequence>
<comment type="subcellular location">
    <subcellularLocation>
        <location evidence="1">Membrane</location>
        <topology evidence="1">Single-pass membrane protein</topology>
    </subcellularLocation>
</comment>
<dbReference type="SMART" id="SM00244">
    <property type="entry name" value="PHB"/>
    <property type="match status" value="1"/>
</dbReference>
<dbReference type="OrthoDB" id="9779595at2"/>
<dbReference type="AlphaFoldDB" id="A0A380MPZ6"/>
<dbReference type="SUPFAM" id="SSF117892">
    <property type="entry name" value="Band 7/SPFH domain"/>
    <property type="match status" value="1"/>
</dbReference>
<feature type="compositionally biased region" description="Basic and acidic residues" evidence="8">
    <location>
        <begin position="29"/>
        <end position="42"/>
    </location>
</feature>
<feature type="region of interest" description="Disordered" evidence="8">
    <location>
        <begin position="396"/>
        <end position="436"/>
    </location>
</feature>
<dbReference type="InterPro" id="IPR001107">
    <property type="entry name" value="Band_7"/>
</dbReference>
<dbReference type="Pfam" id="PF01145">
    <property type="entry name" value="Band_7"/>
    <property type="match status" value="1"/>
</dbReference>
<evidence type="ECO:0000256" key="4">
    <source>
        <dbReference type="ARBA" id="ARBA00022989"/>
    </source>
</evidence>
<dbReference type="InterPro" id="IPR001972">
    <property type="entry name" value="Stomatin_HflK_fam"/>
</dbReference>
<proteinExistence type="inferred from homology"/>
<evidence type="ECO:0000256" key="6">
    <source>
        <dbReference type="RuleBase" id="RU364113"/>
    </source>
</evidence>
<dbReference type="GO" id="GO:0016020">
    <property type="term" value="C:membrane"/>
    <property type="evidence" value="ECO:0007669"/>
    <property type="project" value="UniProtKB-SubCell"/>
</dbReference>
<evidence type="ECO:0000256" key="7">
    <source>
        <dbReference type="SAM" id="Coils"/>
    </source>
</evidence>
<dbReference type="Pfam" id="PF12221">
    <property type="entry name" value="HflK_N"/>
    <property type="match status" value="1"/>
</dbReference>
<evidence type="ECO:0000256" key="5">
    <source>
        <dbReference type="ARBA" id="ARBA00023136"/>
    </source>
</evidence>
<dbReference type="PRINTS" id="PR00721">
    <property type="entry name" value="STOMATIN"/>
</dbReference>
<evidence type="ECO:0000313" key="10">
    <source>
        <dbReference type="EMBL" id="SUO93387.1"/>
    </source>
</evidence>
<keyword evidence="5" id="KW-0472">Membrane</keyword>
<organism evidence="10 11">
    <name type="scientific">Suttonella ornithocola</name>
    <dbReference type="NCBI Taxonomy" id="279832"/>
    <lineage>
        <taxon>Bacteria</taxon>
        <taxon>Pseudomonadati</taxon>
        <taxon>Pseudomonadota</taxon>
        <taxon>Gammaproteobacteria</taxon>
        <taxon>Cardiobacteriales</taxon>
        <taxon>Cardiobacteriaceae</taxon>
        <taxon>Suttonella</taxon>
    </lineage>
</organism>
<dbReference type="EMBL" id="UHIC01000001">
    <property type="protein sequence ID" value="SUO93387.1"/>
    <property type="molecule type" value="Genomic_DNA"/>
</dbReference>
<keyword evidence="4" id="KW-1133">Transmembrane helix</keyword>
<feature type="coiled-coil region" evidence="7">
    <location>
        <begin position="269"/>
        <end position="296"/>
    </location>
</feature>
<comment type="subunit">
    <text evidence="6">HflC and HflK may interact to form a multimeric complex.</text>
</comment>
<protein>
    <recommendedName>
        <fullName evidence="6">Protein HflK</fullName>
    </recommendedName>
</protein>
<reference evidence="10 11" key="1">
    <citation type="submission" date="2018-06" db="EMBL/GenBank/DDBJ databases">
        <authorList>
            <consortium name="Pathogen Informatics"/>
            <person name="Doyle S."/>
        </authorList>
    </citation>
    <scope>NUCLEOTIDE SEQUENCE [LARGE SCALE GENOMIC DNA]</scope>
    <source>
        <strain evidence="10 11">NCTC13337</strain>
    </source>
</reference>
<dbReference type="GO" id="GO:0006508">
    <property type="term" value="P:proteolysis"/>
    <property type="evidence" value="ECO:0007669"/>
    <property type="project" value="UniProtKB-KW"/>
</dbReference>
<keyword evidence="11" id="KW-1185">Reference proteome</keyword>
<dbReference type="InterPro" id="IPR020980">
    <property type="entry name" value="Membrane_HflK_N"/>
</dbReference>
<keyword evidence="7" id="KW-0175">Coiled coil</keyword>
<evidence type="ECO:0000256" key="2">
    <source>
        <dbReference type="ARBA" id="ARBA00006971"/>
    </source>
</evidence>
<dbReference type="CDD" id="cd03404">
    <property type="entry name" value="SPFH_HflK"/>
    <property type="match status" value="1"/>
</dbReference>
<keyword evidence="10" id="KW-0378">Hydrolase</keyword>
<feature type="region of interest" description="Disordered" evidence="8">
    <location>
        <begin position="23"/>
        <end position="47"/>
    </location>
</feature>
<dbReference type="InterPro" id="IPR036013">
    <property type="entry name" value="Band_7/SPFH_dom_sf"/>
</dbReference>
<keyword evidence="3" id="KW-0812">Transmembrane</keyword>
<dbReference type="PANTHER" id="PTHR43327">
    <property type="entry name" value="STOMATIN-LIKE PROTEIN 2, MITOCHONDRIAL"/>
    <property type="match status" value="1"/>
</dbReference>
<dbReference type="PANTHER" id="PTHR43327:SF2">
    <property type="entry name" value="MODULATOR OF FTSH PROTEASE HFLK"/>
    <property type="match status" value="1"/>
</dbReference>
<accession>A0A380MPZ6</accession>
<evidence type="ECO:0000313" key="11">
    <source>
        <dbReference type="Proteomes" id="UP000254601"/>
    </source>
</evidence>
<dbReference type="InterPro" id="IPR010201">
    <property type="entry name" value="HflK"/>
</dbReference>
<evidence type="ECO:0000256" key="8">
    <source>
        <dbReference type="SAM" id="MobiDB-lite"/>
    </source>
</evidence>
<keyword evidence="10" id="KW-0645">Protease</keyword>
<dbReference type="GO" id="GO:0008233">
    <property type="term" value="F:peptidase activity"/>
    <property type="evidence" value="ECO:0007669"/>
    <property type="project" value="UniProtKB-KW"/>
</dbReference>
<evidence type="ECO:0000259" key="9">
    <source>
        <dbReference type="SMART" id="SM00244"/>
    </source>
</evidence>
<dbReference type="NCBIfam" id="TIGR01933">
    <property type="entry name" value="hflK"/>
    <property type="match status" value="1"/>
</dbReference>
<gene>
    <name evidence="10" type="primary">hflK</name>
    <name evidence="10" type="ORF">NCTC13337_00204</name>
</gene>
<dbReference type="Proteomes" id="UP000254601">
    <property type="component" value="Unassembled WGS sequence"/>
</dbReference>
<dbReference type="RefSeq" id="WP_084601457.1">
    <property type="nucleotide sequence ID" value="NZ_LWHB01000007.1"/>
</dbReference>
<comment type="function">
    <text evidence="6">HflC and HflK could encode or regulate a protease.</text>
</comment>
<dbReference type="InterPro" id="IPR050710">
    <property type="entry name" value="Band7/mec-2_domain"/>
</dbReference>
<feature type="compositionally biased region" description="Basic and acidic residues" evidence="8">
    <location>
        <begin position="415"/>
        <end position="436"/>
    </location>
</feature>
<evidence type="ECO:0000256" key="3">
    <source>
        <dbReference type="ARBA" id="ARBA00022692"/>
    </source>
</evidence>
<feature type="domain" description="Band 7" evidence="9">
    <location>
        <begin position="100"/>
        <end position="277"/>
    </location>
</feature>
<dbReference type="Gene3D" id="3.30.479.30">
    <property type="entry name" value="Band 7 domain"/>
    <property type="match status" value="1"/>
</dbReference>
<evidence type="ECO:0000256" key="1">
    <source>
        <dbReference type="ARBA" id="ARBA00004167"/>
    </source>
</evidence>
<name>A0A380MPZ6_9GAMM</name>